<dbReference type="PANTHER" id="PTHR30050">
    <property type="entry name" value="CHROMOSOMAL REPLICATION INITIATOR PROTEIN DNAA"/>
    <property type="match status" value="1"/>
</dbReference>
<dbReference type="GO" id="GO:0006260">
    <property type="term" value="P:DNA replication"/>
    <property type="evidence" value="ECO:0007669"/>
    <property type="project" value="TreeGrafter"/>
</dbReference>
<dbReference type="Pfam" id="PF07319">
    <property type="entry name" value="DnaI_N"/>
    <property type="match status" value="1"/>
</dbReference>
<dbReference type="Proteomes" id="UP000439550">
    <property type="component" value="Unassembled WGS sequence"/>
</dbReference>
<feature type="domain" description="AAA+ ATPase" evidence="1">
    <location>
        <begin position="153"/>
        <end position="301"/>
    </location>
</feature>
<sequence>MFKSISDAIVFKNRPDASARAEEKRIEILSHPIVERMCLEHMLTDRQIDNSMSAFLTYISQKEKLKADPLNEYDVELFFMKEYGYVVANLITTEAMKNRKLEYDTSDKLKRESILSDKRIEKATFETFIPQGAKELEALKFAQEAANDYRFGKTGNLLMTGKAGTGKSHLAMSIIEYLNSTFRNDGKYKTALFVSVVELFERMKESFDEEEGKYSTKRMRDILSNADYLVLDDLGAETGKDRNGNVKRASDWCEKFLSMVLEARETTIFTTNYNGEELTKMYGQRLVSRIFEGSYGNTFIFEGIKDKRRRINEV</sequence>
<proteinExistence type="predicted"/>
<dbReference type="OrthoDB" id="2052561at2"/>
<dbReference type="SUPFAM" id="SSF52540">
    <property type="entry name" value="P-loop containing nucleoside triphosphate hydrolases"/>
    <property type="match status" value="1"/>
</dbReference>
<dbReference type="InterPro" id="IPR009928">
    <property type="entry name" value="DnaI_N"/>
</dbReference>
<evidence type="ECO:0000313" key="2">
    <source>
        <dbReference type="EMBL" id="MQW39578.1"/>
    </source>
</evidence>
<gene>
    <name evidence="2" type="ORF">GHI93_06470</name>
</gene>
<evidence type="ECO:0000313" key="3">
    <source>
        <dbReference type="Proteomes" id="UP000439550"/>
    </source>
</evidence>
<dbReference type="PANTHER" id="PTHR30050:SF4">
    <property type="entry name" value="ATP-BINDING PROTEIN RV3427C IN INSERTION SEQUENCE-RELATED"/>
    <property type="match status" value="1"/>
</dbReference>
<dbReference type="SMART" id="SM00382">
    <property type="entry name" value="AAA"/>
    <property type="match status" value="1"/>
</dbReference>
<reference evidence="2 3" key="1">
    <citation type="submission" date="2019-10" db="EMBL/GenBank/DDBJ databases">
        <authorList>
            <person name="Dong K."/>
        </authorList>
    </citation>
    <scope>NUCLEOTIDE SEQUENCE [LARGE SCALE GENOMIC DNA]</scope>
    <source>
        <strain evidence="2 3">DSM 28960</strain>
    </source>
</reference>
<accession>A0A7X2D0K2</accession>
<dbReference type="EMBL" id="WITJ01000007">
    <property type="protein sequence ID" value="MQW39578.1"/>
    <property type="molecule type" value="Genomic_DNA"/>
</dbReference>
<dbReference type="InterPro" id="IPR013317">
    <property type="entry name" value="DnaA_dom"/>
</dbReference>
<dbReference type="Gene3D" id="3.40.50.300">
    <property type="entry name" value="P-loop containing nucleotide triphosphate hydrolases"/>
    <property type="match status" value="1"/>
</dbReference>
<evidence type="ECO:0000259" key="1">
    <source>
        <dbReference type="SMART" id="SM00382"/>
    </source>
</evidence>
<name>A0A7X2D0K2_9LACT</name>
<organism evidence="2 3">
    <name type="scientific">Lactococcus hircilactis</name>
    <dbReference type="NCBI Taxonomy" id="1494462"/>
    <lineage>
        <taxon>Bacteria</taxon>
        <taxon>Bacillati</taxon>
        <taxon>Bacillota</taxon>
        <taxon>Bacilli</taxon>
        <taxon>Lactobacillales</taxon>
        <taxon>Streptococcaceae</taxon>
        <taxon>Lactococcus</taxon>
    </lineage>
</organism>
<dbReference type="InterPro" id="IPR027417">
    <property type="entry name" value="P-loop_NTPase"/>
</dbReference>
<dbReference type="InterPro" id="IPR003593">
    <property type="entry name" value="AAA+_ATPase"/>
</dbReference>
<dbReference type="Pfam" id="PF00308">
    <property type="entry name" value="Bac_DnaA"/>
    <property type="match status" value="1"/>
</dbReference>
<comment type="caution">
    <text evidence="2">The sequence shown here is derived from an EMBL/GenBank/DDBJ whole genome shotgun (WGS) entry which is preliminary data.</text>
</comment>
<keyword evidence="3" id="KW-1185">Reference proteome</keyword>
<protein>
    <recommendedName>
        <fullName evidence="1">AAA+ ATPase domain-containing protein</fullName>
    </recommendedName>
</protein>
<dbReference type="RefSeq" id="WP_153496244.1">
    <property type="nucleotide sequence ID" value="NZ_CBCRWP010000027.1"/>
</dbReference>
<dbReference type="AlphaFoldDB" id="A0A7X2D0K2"/>